<reference evidence="13" key="1">
    <citation type="journal article" date="2019" name="Int. J. Syst. Evol. Microbiol.">
        <title>The Global Catalogue of Microorganisms (GCM) 10K type strain sequencing project: providing services to taxonomists for standard genome sequencing and annotation.</title>
        <authorList>
            <consortium name="The Broad Institute Genomics Platform"/>
            <consortium name="The Broad Institute Genome Sequencing Center for Infectious Disease"/>
            <person name="Wu L."/>
            <person name="Ma J."/>
        </authorList>
    </citation>
    <scope>NUCLEOTIDE SEQUENCE [LARGE SCALE GENOMIC DNA]</scope>
    <source>
        <strain evidence="13">CCUG 39402</strain>
    </source>
</reference>
<dbReference type="Gene3D" id="3.30.565.10">
    <property type="entry name" value="Histidine kinase-like ATPase, C-terminal domain"/>
    <property type="match status" value="1"/>
</dbReference>
<feature type="domain" description="Histidine kinase" evidence="11">
    <location>
        <begin position="246"/>
        <end position="462"/>
    </location>
</feature>
<organism evidence="12 13">
    <name type="scientific">Polaromonas aquatica</name>
    <dbReference type="NCBI Taxonomy" id="332657"/>
    <lineage>
        <taxon>Bacteria</taxon>
        <taxon>Pseudomonadati</taxon>
        <taxon>Pseudomonadota</taxon>
        <taxon>Betaproteobacteria</taxon>
        <taxon>Burkholderiales</taxon>
        <taxon>Comamonadaceae</taxon>
        <taxon>Polaromonas</taxon>
    </lineage>
</organism>
<dbReference type="InterPro" id="IPR005467">
    <property type="entry name" value="His_kinase_dom"/>
</dbReference>
<name>A0ABW1TXB7_9BURK</name>
<comment type="subcellular location">
    <subcellularLocation>
        <location evidence="2">Membrane</location>
    </subcellularLocation>
</comment>
<dbReference type="PROSITE" id="PS50109">
    <property type="entry name" value="HIS_KIN"/>
    <property type="match status" value="1"/>
</dbReference>
<keyword evidence="6 10" id="KW-0812">Transmembrane</keyword>
<feature type="transmembrane region" description="Helical" evidence="10">
    <location>
        <begin position="12"/>
        <end position="37"/>
    </location>
</feature>
<evidence type="ECO:0000256" key="6">
    <source>
        <dbReference type="ARBA" id="ARBA00022692"/>
    </source>
</evidence>
<dbReference type="Gene3D" id="1.10.287.130">
    <property type="match status" value="1"/>
</dbReference>
<evidence type="ECO:0000256" key="5">
    <source>
        <dbReference type="ARBA" id="ARBA00022679"/>
    </source>
</evidence>
<comment type="caution">
    <text evidence="12">The sequence shown here is derived from an EMBL/GenBank/DDBJ whole genome shotgun (WGS) entry which is preliminary data.</text>
</comment>
<dbReference type="PANTHER" id="PTHR45436">
    <property type="entry name" value="SENSOR HISTIDINE KINASE YKOH"/>
    <property type="match status" value="1"/>
</dbReference>
<dbReference type="SMART" id="SM00387">
    <property type="entry name" value="HATPase_c"/>
    <property type="match status" value="1"/>
</dbReference>
<dbReference type="GO" id="GO:0016301">
    <property type="term" value="F:kinase activity"/>
    <property type="evidence" value="ECO:0007669"/>
    <property type="project" value="UniProtKB-KW"/>
</dbReference>
<evidence type="ECO:0000256" key="8">
    <source>
        <dbReference type="ARBA" id="ARBA00022989"/>
    </source>
</evidence>
<protein>
    <recommendedName>
        <fullName evidence="3">histidine kinase</fullName>
        <ecNumber evidence="3">2.7.13.3</ecNumber>
    </recommendedName>
</protein>
<evidence type="ECO:0000256" key="2">
    <source>
        <dbReference type="ARBA" id="ARBA00004370"/>
    </source>
</evidence>
<keyword evidence="9 10" id="KW-0472">Membrane</keyword>
<keyword evidence="13" id="KW-1185">Reference proteome</keyword>
<dbReference type="EMBL" id="JBHSRS010000018">
    <property type="protein sequence ID" value="MFC6281555.1"/>
    <property type="molecule type" value="Genomic_DNA"/>
</dbReference>
<keyword evidence="4" id="KW-0597">Phosphoprotein</keyword>
<dbReference type="SUPFAM" id="SSF55874">
    <property type="entry name" value="ATPase domain of HSP90 chaperone/DNA topoisomerase II/histidine kinase"/>
    <property type="match status" value="1"/>
</dbReference>
<dbReference type="PRINTS" id="PR00344">
    <property type="entry name" value="BCTRLSENSOR"/>
</dbReference>
<keyword evidence="8 10" id="KW-1133">Transmembrane helix</keyword>
<comment type="catalytic activity">
    <reaction evidence="1">
        <text>ATP + protein L-histidine = ADP + protein N-phospho-L-histidine.</text>
        <dbReference type="EC" id="2.7.13.3"/>
    </reaction>
</comment>
<evidence type="ECO:0000256" key="1">
    <source>
        <dbReference type="ARBA" id="ARBA00000085"/>
    </source>
</evidence>
<dbReference type="Pfam" id="PF02518">
    <property type="entry name" value="HATPase_c"/>
    <property type="match status" value="1"/>
</dbReference>
<keyword evidence="7 12" id="KW-0418">Kinase</keyword>
<evidence type="ECO:0000259" key="11">
    <source>
        <dbReference type="PROSITE" id="PS50109"/>
    </source>
</evidence>
<dbReference type="InterPro" id="IPR004358">
    <property type="entry name" value="Sig_transdc_His_kin-like_C"/>
</dbReference>
<evidence type="ECO:0000313" key="13">
    <source>
        <dbReference type="Proteomes" id="UP001596270"/>
    </source>
</evidence>
<accession>A0ABW1TXB7</accession>
<sequence>MLNPLRSLWHSVAFRLALNYALLAATTVLVTLTIFYMQTVNELQQASARQITLMLQHLQTQYALGGRAAVASAITQMLVDGKDSDSEIYLLLDESGRVLAGNLAERPAGLRVSDQPEEHPGSAAGTGPSQLLMRVLPDGASLIVGHDMRDEQRMELLVGQASRAAGLMALLLVVAGTYVFRMTLEQRINAIRGTLGRVGTRGITGLPVLPGPLQPDDEFGRLNRDIGQMLDRMAHLMDGVRHVSNTIAHNLRTPLTRILAQLRAAEGDDVPAHLRQEVISSTRRALEDLNIVFEKLLQIAEAESGAGRQGFVPVALNTVVADVVDLYAAVAEERGGSLVFLPGEPLEVAGDPDLLAGAIANLVDNALKYSDQCVDVVLRTQRQGDNAVLTVTDRGPGIPVEDMTRVGTRFYRRDSALPGYGLGLSSVFAVIQLHHGNYQLSAAVPGSTRPGLAVRIALPLRQA</sequence>
<dbReference type="RefSeq" id="WP_371437173.1">
    <property type="nucleotide sequence ID" value="NZ_JBHSRS010000018.1"/>
</dbReference>
<proteinExistence type="predicted"/>
<dbReference type="InterPro" id="IPR036097">
    <property type="entry name" value="HisK_dim/P_sf"/>
</dbReference>
<keyword evidence="5" id="KW-0808">Transferase</keyword>
<evidence type="ECO:0000256" key="4">
    <source>
        <dbReference type="ARBA" id="ARBA00022553"/>
    </source>
</evidence>
<dbReference type="InterPro" id="IPR036890">
    <property type="entry name" value="HATPase_C_sf"/>
</dbReference>
<dbReference type="InterPro" id="IPR003661">
    <property type="entry name" value="HisK_dim/P_dom"/>
</dbReference>
<dbReference type="SMART" id="SM00388">
    <property type="entry name" value="HisKA"/>
    <property type="match status" value="1"/>
</dbReference>
<dbReference type="CDD" id="cd00082">
    <property type="entry name" value="HisKA"/>
    <property type="match status" value="1"/>
</dbReference>
<dbReference type="InterPro" id="IPR050428">
    <property type="entry name" value="TCS_sensor_his_kinase"/>
</dbReference>
<dbReference type="PANTHER" id="PTHR45436:SF8">
    <property type="entry name" value="HISTIDINE KINASE"/>
    <property type="match status" value="1"/>
</dbReference>
<dbReference type="EC" id="2.7.13.3" evidence="3"/>
<feature type="transmembrane region" description="Helical" evidence="10">
    <location>
        <begin position="156"/>
        <end position="180"/>
    </location>
</feature>
<evidence type="ECO:0000256" key="10">
    <source>
        <dbReference type="SAM" id="Phobius"/>
    </source>
</evidence>
<gene>
    <name evidence="12" type="ORF">ACFQND_09955</name>
</gene>
<dbReference type="InterPro" id="IPR003594">
    <property type="entry name" value="HATPase_dom"/>
</dbReference>
<evidence type="ECO:0000256" key="3">
    <source>
        <dbReference type="ARBA" id="ARBA00012438"/>
    </source>
</evidence>
<dbReference type="SUPFAM" id="SSF47384">
    <property type="entry name" value="Homodimeric domain of signal transducing histidine kinase"/>
    <property type="match status" value="1"/>
</dbReference>
<evidence type="ECO:0000256" key="7">
    <source>
        <dbReference type="ARBA" id="ARBA00022777"/>
    </source>
</evidence>
<evidence type="ECO:0000256" key="9">
    <source>
        <dbReference type="ARBA" id="ARBA00023136"/>
    </source>
</evidence>
<evidence type="ECO:0000313" key="12">
    <source>
        <dbReference type="EMBL" id="MFC6281555.1"/>
    </source>
</evidence>
<dbReference type="Proteomes" id="UP001596270">
    <property type="component" value="Unassembled WGS sequence"/>
</dbReference>